<feature type="domain" description="Peptidase S8/S53" evidence="3">
    <location>
        <begin position="133"/>
        <end position="202"/>
    </location>
</feature>
<proteinExistence type="inferred from homology"/>
<keyword evidence="5" id="KW-1185">Reference proteome</keyword>
<dbReference type="Pfam" id="PF00082">
    <property type="entry name" value="Peptidase_S8"/>
    <property type="match status" value="1"/>
</dbReference>
<dbReference type="InterPro" id="IPR036852">
    <property type="entry name" value="Peptidase_S8/S53_dom_sf"/>
</dbReference>
<dbReference type="InterPro" id="IPR000209">
    <property type="entry name" value="Peptidase_S8/S53_dom"/>
</dbReference>
<evidence type="ECO:0000313" key="5">
    <source>
        <dbReference type="Proteomes" id="UP000631114"/>
    </source>
</evidence>
<organism evidence="4 5">
    <name type="scientific">Coptis chinensis</name>
    <dbReference type="NCBI Taxonomy" id="261450"/>
    <lineage>
        <taxon>Eukaryota</taxon>
        <taxon>Viridiplantae</taxon>
        <taxon>Streptophyta</taxon>
        <taxon>Embryophyta</taxon>
        <taxon>Tracheophyta</taxon>
        <taxon>Spermatophyta</taxon>
        <taxon>Magnoliopsida</taxon>
        <taxon>Ranunculales</taxon>
        <taxon>Ranunculaceae</taxon>
        <taxon>Coptidoideae</taxon>
        <taxon>Coptis</taxon>
    </lineage>
</organism>
<name>A0A835HBB2_9MAGN</name>
<accession>A0A835HBB2</accession>
<comment type="similarity">
    <text evidence="1">Belongs to the peptidase S8 family.</text>
</comment>
<evidence type="ECO:0000313" key="4">
    <source>
        <dbReference type="EMBL" id="KAF9596166.1"/>
    </source>
</evidence>
<dbReference type="InterPro" id="IPR045051">
    <property type="entry name" value="SBT"/>
</dbReference>
<evidence type="ECO:0000256" key="2">
    <source>
        <dbReference type="ARBA" id="ARBA00022729"/>
    </source>
</evidence>
<dbReference type="OrthoDB" id="4803627at2759"/>
<reference evidence="4 5" key="1">
    <citation type="submission" date="2020-10" db="EMBL/GenBank/DDBJ databases">
        <title>The Coptis chinensis genome and diversification of protoberbering-type alkaloids.</title>
        <authorList>
            <person name="Wang B."/>
            <person name="Shu S."/>
            <person name="Song C."/>
            <person name="Liu Y."/>
        </authorList>
    </citation>
    <scope>NUCLEOTIDE SEQUENCE [LARGE SCALE GENOMIC DNA]</scope>
    <source>
        <strain evidence="4">HL-2020</strain>
        <tissue evidence="4">Leaf</tissue>
    </source>
</reference>
<comment type="caution">
    <text evidence="4">The sequence shown here is derived from an EMBL/GenBank/DDBJ whole genome shotgun (WGS) entry which is preliminary data.</text>
</comment>
<dbReference type="Gene3D" id="3.40.50.200">
    <property type="entry name" value="Peptidase S8/S53 domain"/>
    <property type="match status" value="1"/>
</dbReference>
<evidence type="ECO:0000259" key="3">
    <source>
        <dbReference type="Pfam" id="PF00082"/>
    </source>
</evidence>
<dbReference type="PANTHER" id="PTHR10795">
    <property type="entry name" value="PROPROTEIN CONVERTASE SUBTILISIN/KEXIN"/>
    <property type="match status" value="1"/>
</dbReference>
<gene>
    <name evidence="4" type="ORF">IFM89_007484</name>
</gene>
<evidence type="ECO:0000256" key="1">
    <source>
        <dbReference type="ARBA" id="ARBA00011073"/>
    </source>
</evidence>
<keyword evidence="2" id="KW-0732">Signal</keyword>
<dbReference type="GO" id="GO:0004252">
    <property type="term" value="F:serine-type endopeptidase activity"/>
    <property type="evidence" value="ECO:0007669"/>
    <property type="project" value="InterPro"/>
</dbReference>
<dbReference type="GO" id="GO:0006508">
    <property type="term" value="P:proteolysis"/>
    <property type="evidence" value="ECO:0007669"/>
    <property type="project" value="InterPro"/>
</dbReference>
<dbReference type="SUPFAM" id="SSF52743">
    <property type="entry name" value="Subtilisin-like"/>
    <property type="match status" value="1"/>
</dbReference>
<dbReference type="AlphaFoldDB" id="A0A835HBB2"/>
<dbReference type="Proteomes" id="UP000631114">
    <property type="component" value="Unassembled WGS sequence"/>
</dbReference>
<sequence length="205" mass="22376">MVVVKQTIVHNIIHKILLVLVEYVVDEIMMQAPVGYRFDQPFNASSSSAQVKSTTLYKNNFNNPQVAMNMTHLWTATIVGVHSYSVWTTSIFALLTILPLSSSIQQFFEISKGETNRNIIDGASYYGLAAGETRGGLPSVRIAVYKVCWHGCSLADILGAFDDAIADGVDIISVSLGSDIPDPYFKDPIAIGSFHAMKKGILTSN</sequence>
<dbReference type="EMBL" id="JADFTS010000007">
    <property type="protein sequence ID" value="KAF9596166.1"/>
    <property type="molecule type" value="Genomic_DNA"/>
</dbReference>
<protein>
    <recommendedName>
        <fullName evidence="3">Peptidase S8/S53 domain-containing protein</fullName>
    </recommendedName>
</protein>